<reference evidence="2" key="2">
    <citation type="journal article" date="2021" name="PeerJ">
        <title>Extensive microbial diversity within the chicken gut microbiome revealed by metagenomics and culture.</title>
        <authorList>
            <person name="Gilroy R."/>
            <person name="Ravi A."/>
            <person name="Getino M."/>
            <person name="Pursley I."/>
            <person name="Horton D.L."/>
            <person name="Alikhan N.F."/>
            <person name="Baker D."/>
            <person name="Gharbi K."/>
            <person name="Hall N."/>
            <person name="Watson M."/>
            <person name="Adriaenssens E.M."/>
            <person name="Foster-Nyarko E."/>
            <person name="Jarju S."/>
            <person name="Secka A."/>
            <person name="Antonio M."/>
            <person name="Oren A."/>
            <person name="Chaudhuri R.R."/>
            <person name="La Ragione R."/>
            <person name="Hildebrand F."/>
            <person name="Pallen M.J."/>
        </authorList>
    </citation>
    <scope>NUCLEOTIDE SEQUENCE</scope>
    <source>
        <strain evidence="2">B1-13419</strain>
    </source>
</reference>
<feature type="domain" description="Fibronectin type-III" evidence="1">
    <location>
        <begin position="38"/>
        <end position="131"/>
    </location>
</feature>
<evidence type="ECO:0000259" key="1">
    <source>
        <dbReference type="PROSITE" id="PS50853"/>
    </source>
</evidence>
<dbReference type="Proteomes" id="UP000823757">
    <property type="component" value="Unassembled WGS sequence"/>
</dbReference>
<organism evidence="2 3">
    <name type="scientific">Candidatus Cryptobacteroides faecigallinarum</name>
    <dbReference type="NCBI Taxonomy" id="2840763"/>
    <lineage>
        <taxon>Bacteria</taxon>
        <taxon>Pseudomonadati</taxon>
        <taxon>Bacteroidota</taxon>
        <taxon>Bacteroidia</taxon>
        <taxon>Bacteroidales</taxon>
        <taxon>Candidatus Cryptobacteroides</taxon>
    </lineage>
</organism>
<dbReference type="Gene3D" id="2.60.40.10">
    <property type="entry name" value="Immunoglobulins"/>
    <property type="match status" value="2"/>
</dbReference>
<dbReference type="CDD" id="cd00063">
    <property type="entry name" value="FN3"/>
    <property type="match status" value="1"/>
</dbReference>
<dbReference type="PROSITE" id="PS50853">
    <property type="entry name" value="FN3"/>
    <property type="match status" value="2"/>
</dbReference>
<proteinExistence type="predicted"/>
<dbReference type="Pfam" id="PF00041">
    <property type="entry name" value="fn3"/>
    <property type="match status" value="1"/>
</dbReference>
<evidence type="ECO:0000313" key="3">
    <source>
        <dbReference type="Proteomes" id="UP000823757"/>
    </source>
</evidence>
<dbReference type="InterPro" id="IPR036116">
    <property type="entry name" value="FN3_sf"/>
</dbReference>
<dbReference type="SMART" id="SM00060">
    <property type="entry name" value="FN3"/>
    <property type="match status" value="4"/>
</dbReference>
<gene>
    <name evidence="2" type="ORF">IAB91_01690</name>
</gene>
<dbReference type="InterPro" id="IPR011050">
    <property type="entry name" value="Pectin_lyase_fold/virulence"/>
</dbReference>
<name>A0A9D9NHX6_9BACT</name>
<dbReference type="SUPFAM" id="SSF51126">
    <property type="entry name" value="Pectin lyase-like"/>
    <property type="match status" value="1"/>
</dbReference>
<dbReference type="AlphaFoldDB" id="A0A9D9NHX6"/>
<dbReference type="SUPFAM" id="SSF49265">
    <property type="entry name" value="Fibronectin type III"/>
    <property type="match status" value="1"/>
</dbReference>
<evidence type="ECO:0000313" key="2">
    <source>
        <dbReference type="EMBL" id="MBO8473990.1"/>
    </source>
</evidence>
<reference evidence="2" key="1">
    <citation type="submission" date="2020-10" db="EMBL/GenBank/DDBJ databases">
        <authorList>
            <person name="Gilroy R."/>
        </authorList>
    </citation>
    <scope>NUCLEOTIDE SEQUENCE</scope>
    <source>
        <strain evidence="2">B1-13419</strain>
    </source>
</reference>
<dbReference type="EMBL" id="JADIMD010000023">
    <property type="protein sequence ID" value="MBO8473990.1"/>
    <property type="molecule type" value="Genomic_DNA"/>
</dbReference>
<protein>
    <submittedName>
        <fullName evidence="2">Fibronectin type III domain-containing protein</fullName>
    </submittedName>
</protein>
<dbReference type="InterPro" id="IPR013783">
    <property type="entry name" value="Ig-like_fold"/>
</dbReference>
<comment type="caution">
    <text evidence="2">The sequence shown here is derived from an EMBL/GenBank/DDBJ whole genome shotgun (WGS) entry which is preliminary data.</text>
</comment>
<dbReference type="InterPro" id="IPR003961">
    <property type="entry name" value="FN3_dom"/>
</dbReference>
<feature type="domain" description="Fibronectin type-III" evidence="1">
    <location>
        <begin position="134"/>
        <end position="233"/>
    </location>
</feature>
<sequence>MKKAILSALFILTLAWLPSGCVMMPEVIEEMQLDRCLTPTNLSLTEAGESVTFSWTTSKGSTSYTIEIYSDPENPDESTKYTKEGITAENIPYTFPGLEKDLTLYARIKGVSDVIGDSRWATFRSFETYAPRPSVENLAVEERTSSSIEVSWSAAEDKDVSAIRYALASDPDYKSNYEVKELSETEIEAGAVTVSGLESAEKYIFTVHFGNTPRGSVSAYTLPDVDEATTAHDSEDLVQFLNDGAAEIYLAYSETPYDLGFAIEEGETVLLSLEELDHSVAIYGLEKDGEPGVFPVVYGNLQIVDAAEGSPEATEGISVILENIAFDGENYTTAHVISVGKSLNTPLNTISFRNCTLTRFKRGLFAMNSNVTVPSIGSLLFDDIVVSDTDGSGAEMIGVRMPTAIGTISITNSTLTDGCREMLRVDDSDGSSLSKLIVRNNTFNNLCTQSGGGLFYSCPDPTTFEFVGNIFLNMNAAKYTSTSVWGREGHTPVPTEISSNFFYNVGGNFFEPAPESATEKAFTQDLAISNGGAVLKEDPCAESVTGNFHIMDQTVFAASAGDPRWLVEGYVEPVEPLDLTPVTPPYSWDFTDAESFYNSADKNMVRGNIRFYISSNPVEFDTEKGRFYFTAAGEMGATEPMDCAIGFQVDKPGSLVVSASPYPGYQEAHITVSVDGEHVGAVPVDAEDYQISLASVVEEGKVSTVYLYGCDPFYLTGLEYSDYIGGGDTKLATPENISISAASATVESSDPVTVSWDAVANAGSYDIMYGEEVFANTSEPGYSIVPSQMAASYAPGPYEFTVVAKPRDDDGIREASDPSVPFTFDLLEVLKPVSVAGTTVWGSSDFEWMNNLIGSNGSNIETEWTYYVHNNLMYYNNNSIRFNSSDGRYYWQFPGSSNNPPTGRYLSFIAGGPGKLTVIMQNASKPDSEKPRYLQLMTGNAAPDGVVNDLQFEATSNSEDLAAEWVLNDLSAGDYITIFANQGIRVYSITWEPGMHAAAGQLETPKVTIDQPAVLEGTESVTASWQAVSGATSYDVTVDGGSPVNVTATEYTVQLSGLSLGQHTVSVVAKAAGSTDSYAGSATFDIVAEGGLVPVSSTAPTTWGAEDFATLMAQYGSGVNITEDFVYNNLKFLMGGGKGKFGENKNASGVSQARYQFGGSGSTSKNCLQFIVPGPGTLAVEYESSGSVVRELAISVDDAEQTVAAPVDPVIETATLSNASSGSVISIYSKDSGINIFSVTWTPAQ</sequence>
<accession>A0A9D9NHX6</accession>